<keyword evidence="1" id="KW-0175">Coiled coil</keyword>
<feature type="region of interest" description="Disordered" evidence="2">
    <location>
        <begin position="470"/>
        <end position="519"/>
    </location>
</feature>
<gene>
    <name evidence="4" type="ORF">Tci_039078</name>
</gene>
<dbReference type="InterPro" id="IPR036397">
    <property type="entry name" value="RNaseH_sf"/>
</dbReference>
<feature type="coiled-coil region" evidence="1">
    <location>
        <begin position="900"/>
        <end position="932"/>
    </location>
</feature>
<dbReference type="SUPFAM" id="SSF57756">
    <property type="entry name" value="Retrovirus zinc finger-like domains"/>
    <property type="match status" value="1"/>
</dbReference>
<dbReference type="GO" id="GO:0015074">
    <property type="term" value="P:DNA integration"/>
    <property type="evidence" value="ECO:0007669"/>
    <property type="project" value="InterPro"/>
</dbReference>
<dbReference type="SUPFAM" id="SSF53098">
    <property type="entry name" value="Ribonuclease H-like"/>
    <property type="match status" value="1"/>
</dbReference>
<dbReference type="Pfam" id="PF00665">
    <property type="entry name" value="rve"/>
    <property type="match status" value="1"/>
</dbReference>
<dbReference type="PANTHER" id="PTHR42648:SF32">
    <property type="entry name" value="RIBONUCLEASE H-LIKE DOMAIN, GAG-PRE-INTEGRASE DOMAIN PROTEIN-RELATED"/>
    <property type="match status" value="1"/>
</dbReference>
<dbReference type="GO" id="GO:0008270">
    <property type="term" value="F:zinc ion binding"/>
    <property type="evidence" value="ECO:0007669"/>
    <property type="project" value="InterPro"/>
</dbReference>
<comment type="caution">
    <text evidence="4">The sequence shown here is derived from an EMBL/GenBank/DDBJ whole genome shotgun (WGS) entry which is preliminary data.</text>
</comment>
<dbReference type="InterPro" id="IPR012337">
    <property type="entry name" value="RNaseH-like_sf"/>
</dbReference>
<protein>
    <recommendedName>
        <fullName evidence="3">Integrase catalytic domain-containing protein</fullName>
    </recommendedName>
</protein>
<organism evidence="4">
    <name type="scientific">Tanacetum cinerariifolium</name>
    <name type="common">Dalmatian daisy</name>
    <name type="synonym">Chrysanthemum cinerariifolium</name>
    <dbReference type="NCBI Taxonomy" id="118510"/>
    <lineage>
        <taxon>Eukaryota</taxon>
        <taxon>Viridiplantae</taxon>
        <taxon>Streptophyta</taxon>
        <taxon>Embryophyta</taxon>
        <taxon>Tracheophyta</taxon>
        <taxon>Spermatophyta</taxon>
        <taxon>Magnoliopsida</taxon>
        <taxon>eudicotyledons</taxon>
        <taxon>Gunneridae</taxon>
        <taxon>Pentapetalae</taxon>
        <taxon>asterids</taxon>
        <taxon>campanulids</taxon>
        <taxon>Asterales</taxon>
        <taxon>Asteraceae</taxon>
        <taxon>Asteroideae</taxon>
        <taxon>Anthemideae</taxon>
        <taxon>Anthemidinae</taxon>
        <taxon>Tanacetum</taxon>
    </lineage>
</organism>
<feature type="compositionally biased region" description="Low complexity" evidence="2">
    <location>
        <begin position="508"/>
        <end position="519"/>
    </location>
</feature>
<evidence type="ECO:0000313" key="4">
    <source>
        <dbReference type="EMBL" id="GEU67100.1"/>
    </source>
</evidence>
<proteinExistence type="predicted"/>
<dbReference type="AlphaFoldDB" id="A0A6L2M0I9"/>
<evidence type="ECO:0000256" key="2">
    <source>
        <dbReference type="SAM" id="MobiDB-lite"/>
    </source>
</evidence>
<dbReference type="Gene3D" id="3.30.420.10">
    <property type="entry name" value="Ribonuclease H-like superfamily/Ribonuclease H"/>
    <property type="match status" value="1"/>
</dbReference>
<dbReference type="PROSITE" id="PS50994">
    <property type="entry name" value="INTEGRASE"/>
    <property type="match status" value="1"/>
</dbReference>
<evidence type="ECO:0000256" key="1">
    <source>
        <dbReference type="SAM" id="Coils"/>
    </source>
</evidence>
<accession>A0A6L2M0I9</accession>
<dbReference type="InterPro" id="IPR001584">
    <property type="entry name" value="Integrase_cat-core"/>
</dbReference>
<name>A0A6L2M0I9_TANCI</name>
<reference evidence="4" key="1">
    <citation type="journal article" date="2019" name="Sci. Rep.">
        <title>Draft genome of Tanacetum cinerariifolium, the natural source of mosquito coil.</title>
        <authorList>
            <person name="Yamashiro T."/>
            <person name="Shiraishi A."/>
            <person name="Satake H."/>
            <person name="Nakayama K."/>
        </authorList>
    </citation>
    <scope>NUCLEOTIDE SEQUENCE</scope>
</reference>
<dbReference type="PANTHER" id="PTHR42648">
    <property type="entry name" value="TRANSPOSASE, PUTATIVE-RELATED"/>
    <property type="match status" value="1"/>
</dbReference>
<dbReference type="EMBL" id="BKCJ010005501">
    <property type="protein sequence ID" value="GEU67100.1"/>
    <property type="molecule type" value="Genomic_DNA"/>
</dbReference>
<evidence type="ECO:0000259" key="3">
    <source>
        <dbReference type="PROSITE" id="PS50994"/>
    </source>
</evidence>
<sequence>MECVITEMPITTAEEKAQRRLELKARSTLMIGIPNDHQLKFNSINNTKKLMEAVEKRFGFKSLLATIHPNDMEEMDLRWQTAMLTVRAKRFLKNTGRKLTINGNETISFDKSKVKCYNCHKRGYFAREYRAPRNQDNKNKESLRKEGPNYALMAFSYSSYDSEVSNDSICSKSCLETIELFKSQNDQLLKDLKKSELMVLGYENYNTVPPPYTGNFMPPTPDLSFTSLDEYVNKLVVEKYKAMSSEEEPKEKQHRASCKSKTENSICLPLHLLHMNLFGLTFIKSLKKKMYCLVVTDDYNRFTWVFFLATKDETSGIFKPFITRIENIIDHKVKVIRCDNRIEFKNREMNQFCEINGILRQFSVARTPQQNKVAERRNETLIKAARTMLADSKLPTTFWAEAVSRTPALSFIRPFGCPVTILNTIDHLGKFDGKDDEGSGPDWLFDIDALTRTINYEPIVVGIQSNGFADPKSYHNDGSKPSSNDGKKVDEDPRKESECKDQEKEDNVNSTNNVNTAGNVNTVSSTVNVADTNEVNVVDGKISIKLPFNLKMPALEDDSIFDFSSDDKNDGVVVDMNNLDTKIQEEPKKVIHALKYQRWIEAMQEELLQFKLQEKELCIAFERLMHEKFQMNYMGELTFFLGLQVKQKKDDIFISQDKYVAKILKKFGCLEVKTASTLLETQKPLLKDEDGKELDVHMYRSMIGSLMYLTSSRPDIMFVVCACARYKVNPKVSHLYAVKRIFRYLKGKAKKRVRLMMEKLFWNRIRVNAGDSKLMLLGITYYCWVKVNVVEDEEITLVSIQDEVVSNDAGKEMFDVDVLDVEVINTAKLIIDVAQDSAAGDIVSTASAVTTVSTATTTTATITTVDDITLAQALEEIKKLAKPIKRKDQIRLDEEAALKLQATFDEEERLTREKAEKRKEESILQLKEHKRKKPPTKAQQRKIMCTYLKNMKGYKLKDLKLKDFDSIQEMFDRAFKRVNTFEYFRTELVKGKEKRAGTELIQKITKKQNMEDNKEITKLKQFMEIIPDEEEVAIDVIPFSVKSSKIVDWKIYKEGIKSYYQIMRADGESQIVHSLTMHSMQIYMLVEKKYPLTPPTLSMMLEKKLISKYESGIAYQLLRFIMK</sequence>
<feature type="compositionally biased region" description="Basic and acidic residues" evidence="2">
    <location>
        <begin position="485"/>
        <end position="507"/>
    </location>
</feature>
<dbReference type="InterPro" id="IPR036875">
    <property type="entry name" value="Znf_CCHC_sf"/>
</dbReference>
<dbReference type="InterPro" id="IPR039537">
    <property type="entry name" value="Retrotran_Ty1/copia-like"/>
</dbReference>
<dbReference type="GO" id="GO:0003676">
    <property type="term" value="F:nucleic acid binding"/>
    <property type="evidence" value="ECO:0007669"/>
    <property type="project" value="InterPro"/>
</dbReference>
<feature type="domain" description="Integrase catalytic" evidence="3">
    <location>
        <begin position="265"/>
        <end position="405"/>
    </location>
</feature>